<evidence type="ECO:0000256" key="7">
    <source>
        <dbReference type="SAM" id="SignalP"/>
    </source>
</evidence>
<keyword evidence="7" id="KW-0732">Signal</keyword>
<feature type="domain" description="Cytochrome c" evidence="8">
    <location>
        <begin position="68"/>
        <end position="148"/>
    </location>
</feature>
<dbReference type="AlphaFoldDB" id="A0A2I6SA84"/>
<dbReference type="Proteomes" id="UP000242205">
    <property type="component" value="Chromosome"/>
</dbReference>
<keyword evidence="10" id="KW-1185">Reference proteome</keyword>
<dbReference type="SUPFAM" id="SSF46626">
    <property type="entry name" value="Cytochrome c"/>
    <property type="match status" value="1"/>
</dbReference>
<dbReference type="GO" id="GO:0005506">
    <property type="term" value="F:iron ion binding"/>
    <property type="evidence" value="ECO:0007669"/>
    <property type="project" value="InterPro"/>
</dbReference>
<dbReference type="PANTHER" id="PTHR40942:SF2">
    <property type="entry name" value="CYTOCHROME-RELATED"/>
    <property type="match status" value="1"/>
</dbReference>
<dbReference type="Pfam" id="PF13442">
    <property type="entry name" value="Cytochrome_CBB3"/>
    <property type="match status" value="1"/>
</dbReference>
<dbReference type="PROSITE" id="PS51007">
    <property type="entry name" value="CYTC"/>
    <property type="match status" value="1"/>
</dbReference>
<evidence type="ECO:0000313" key="10">
    <source>
        <dbReference type="Proteomes" id="UP000242205"/>
    </source>
</evidence>
<keyword evidence="2 6" id="KW-0349">Heme</keyword>
<dbReference type="EMBL" id="CP025682">
    <property type="protein sequence ID" value="AUN96162.1"/>
    <property type="molecule type" value="Genomic_DNA"/>
</dbReference>
<evidence type="ECO:0000256" key="2">
    <source>
        <dbReference type="ARBA" id="ARBA00022617"/>
    </source>
</evidence>
<dbReference type="OrthoDB" id="9814708at2"/>
<dbReference type="Gene3D" id="1.10.760.10">
    <property type="entry name" value="Cytochrome c-like domain"/>
    <property type="match status" value="1"/>
</dbReference>
<dbReference type="PRINTS" id="PR00607">
    <property type="entry name" value="CYTCHROMECIE"/>
</dbReference>
<evidence type="ECO:0000256" key="3">
    <source>
        <dbReference type="ARBA" id="ARBA00022723"/>
    </source>
</evidence>
<dbReference type="PANTHER" id="PTHR40942">
    <property type="match status" value="1"/>
</dbReference>
<gene>
    <name evidence="9" type="ORF">C0099_15175</name>
</gene>
<evidence type="ECO:0000256" key="1">
    <source>
        <dbReference type="ARBA" id="ARBA00022448"/>
    </source>
</evidence>
<feature type="signal peptide" evidence="7">
    <location>
        <begin position="1"/>
        <end position="35"/>
    </location>
</feature>
<evidence type="ECO:0000259" key="8">
    <source>
        <dbReference type="PROSITE" id="PS51007"/>
    </source>
</evidence>
<name>A0A2I6SA84_9RHOO</name>
<dbReference type="InterPro" id="IPR002323">
    <property type="entry name" value="Cyt_CIE"/>
</dbReference>
<dbReference type="PROSITE" id="PS51257">
    <property type="entry name" value="PROKAR_LIPOPROTEIN"/>
    <property type="match status" value="1"/>
</dbReference>
<accession>A0A2I6SA84</accession>
<keyword evidence="4" id="KW-0249">Electron transport</keyword>
<keyword evidence="5 6" id="KW-0408">Iron</keyword>
<keyword evidence="3 6" id="KW-0479">Metal-binding</keyword>
<dbReference type="RefSeq" id="WP_102248204.1">
    <property type="nucleotide sequence ID" value="NZ_CP025682.1"/>
</dbReference>
<dbReference type="GO" id="GO:0009055">
    <property type="term" value="F:electron transfer activity"/>
    <property type="evidence" value="ECO:0007669"/>
    <property type="project" value="InterPro"/>
</dbReference>
<feature type="chain" id="PRO_5014377204" evidence="7">
    <location>
        <begin position="36"/>
        <end position="155"/>
    </location>
</feature>
<evidence type="ECO:0000313" key="9">
    <source>
        <dbReference type="EMBL" id="AUN96162.1"/>
    </source>
</evidence>
<dbReference type="KEGG" id="atw:C0099_15175"/>
<organism evidence="9 10">
    <name type="scientific">Pseudazoarcus pumilus</name>
    <dbReference type="NCBI Taxonomy" id="2067960"/>
    <lineage>
        <taxon>Bacteria</taxon>
        <taxon>Pseudomonadati</taxon>
        <taxon>Pseudomonadota</taxon>
        <taxon>Betaproteobacteria</taxon>
        <taxon>Rhodocyclales</taxon>
        <taxon>Zoogloeaceae</taxon>
        <taxon>Pseudazoarcus</taxon>
    </lineage>
</organism>
<dbReference type="InterPro" id="IPR009056">
    <property type="entry name" value="Cyt_c-like_dom"/>
</dbReference>
<keyword evidence="1" id="KW-0813">Transport</keyword>
<reference evidence="9 10" key="1">
    <citation type="submission" date="2018-01" db="EMBL/GenBank/DDBJ databases">
        <authorList>
            <person name="Fu G.-Y."/>
        </authorList>
    </citation>
    <scope>NUCLEOTIDE SEQUENCE [LARGE SCALE GENOMIC DNA]</scope>
    <source>
        <strain evidence="9 10">SY39</strain>
    </source>
</reference>
<evidence type="ECO:0000256" key="4">
    <source>
        <dbReference type="ARBA" id="ARBA00022982"/>
    </source>
</evidence>
<evidence type="ECO:0000256" key="6">
    <source>
        <dbReference type="PROSITE-ProRule" id="PRU00433"/>
    </source>
</evidence>
<evidence type="ECO:0000256" key="5">
    <source>
        <dbReference type="ARBA" id="ARBA00023004"/>
    </source>
</evidence>
<dbReference type="GO" id="GO:0020037">
    <property type="term" value="F:heme binding"/>
    <property type="evidence" value="ECO:0007669"/>
    <property type="project" value="InterPro"/>
</dbReference>
<dbReference type="InterPro" id="IPR036909">
    <property type="entry name" value="Cyt_c-like_dom_sf"/>
</dbReference>
<protein>
    <submittedName>
        <fullName evidence="9">Cytochrome c5 family protein</fullName>
    </submittedName>
</protein>
<sequence length="155" mass="15980">MSNTRIKTASAQPRRFALPVLVLLVAVLAGCSEQAPVDPEKTATLIQPEARVALNMDKPAEEEPADAGGPPNGETIYKKVCAACHASGVAGAPKEGDAAAWSDRIAQGLDAMVTSAINGKGAMPPRGGNPSLSDEEMRHAVVYLLNTAGGEFSAE</sequence>
<proteinExistence type="predicted"/>